<dbReference type="Pfam" id="PF13174">
    <property type="entry name" value="TPR_6"/>
    <property type="match status" value="1"/>
</dbReference>
<dbReference type="GO" id="GO:0043093">
    <property type="term" value="P:FtsZ-dependent cytokinesis"/>
    <property type="evidence" value="ECO:0007669"/>
    <property type="project" value="UniProtKB-UniRule"/>
</dbReference>
<dbReference type="InterPro" id="IPR034706">
    <property type="entry name" value="CpoB"/>
</dbReference>
<comment type="subcellular location">
    <subcellularLocation>
        <location evidence="1">Periplasm</location>
    </subcellularLocation>
</comment>
<feature type="coiled-coil region" evidence="1">
    <location>
        <begin position="29"/>
        <end position="88"/>
    </location>
</feature>
<keyword evidence="1" id="KW-0175">Coiled coil</keyword>
<gene>
    <name evidence="2" type="primary">ybgF</name>
    <name evidence="1" type="synonym">cpoB</name>
    <name evidence="2" type="ORF">FDP22_09975</name>
</gene>
<dbReference type="RefSeq" id="WP_138571879.1">
    <property type="nucleotide sequence ID" value="NZ_CP040818.1"/>
</dbReference>
<keyword evidence="1" id="KW-0732">Signal</keyword>
<dbReference type="InterPro" id="IPR019734">
    <property type="entry name" value="TPR_rpt"/>
</dbReference>
<dbReference type="AlphaFoldDB" id="A0A5B8FZI2"/>
<proteinExistence type="inferred from homology"/>
<dbReference type="HAMAP" id="MF_02066">
    <property type="entry name" value="CpoB"/>
    <property type="match status" value="1"/>
</dbReference>
<dbReference type="EMBL" id="CP040818">
    <property type="protein sequence ID" value="QDL92072.1"/>
    <property type="molecule type" value="Genomic_DNA"/>
</dbReference>
<dbReference type="NCBIfam" id="TIGR02795">
    <property type="entry name" value="tol_pal_ybgF"/>
    <property type="match status" value="1"/>
</dbReference>
<keyword evidence="1" id="KW-0574">Periplasm</keyword>
<evidence type="ECO:0000313" key="2">
    <source>
        <dbReference type="EMBL" id="QDL92072.1"/>
    </source>
</evidence>
<comment type="similarity">
    <text evidence="1">Belongs to the CpoB family.</text>
</comment>
<feature type="chain" id="PRO_5023434207" description="Cell division coordinator CpoB" evidence="1">
    <location>
        <begin position="23"/>
        <end position="287"/>
    </location>
</feature>
<dbReference type="Pfam" id="PF13432">
    <property type="entry name" value="TPR_16"/>
    <property type="match status" value="1"/>
</dbReference>
<dbReference type="Proteomes" id="UP000305888">
    <property type="component" value="Chromosome"/>
</dbReference>
<feature type="signal peptide" evidence="1">
    <location>
        <begin position="1"/>
        <end position="22"/>
    </location>
</feature>
<comment type="function">
    <text evidence="1">Mediates coordination of peptidoglycan synthesis and outer membrane constriction during cell division.</text>
</comment>
<evidence type="ECO:0000256" key="1">
    <source>
        <dbReference type="HAMAP-Rule" id="MF_02066"/>
    </source>
</evidence>
<reference evidence="2 3" key="1">
    <citation type="submission" date="2019-06" db="EMBL/GenBank/DDBJ databases">
        <title>Genome sequence of Rhodobacteraceae bacterium D4M1.</title>
        <authorList>
            <person name="Cao J."/>
        </authorList>
    </citation>
    <scope>NUCLEOTIDE SEQUENCE [LARGE SCALE GENOMIC DNA]</scope>
    <source>
        <strain evidence="2 3">D4M1</strain>
    </source>
</reference>
<dbReference type="OrthoDB" id="9763909at2"/>
<keyword evidence="3" id="KW-1185">Reference proteome</keyword>
<keyword evidence="1" id="KW-0131">Cell cycle</keyword>
<sequence length="287" mass="30265" precursor="true">MRIRLTALVISLVLPVCGMAQTAPSAQSLEDIRQNLQAIDSEVAQLRTQLLATGNQLPATAGNPLQRLDALEHNTRLLTGRVEQLQNDIRRMADDAGRRYSDVDFRLTEIEGGDTALLGNPVALGGGVTDGTAGSGGGTGFGGPMTAGQSDTPNVAVAISEQNSYDAADAALEAGRYEEAAAGFRAFLGEYPDSPLANDATFELAQANLATGAFRDAAKGYLKAFNAEPNGPNAPEALYGVGISLQYLGQMPEACLTYDEVERRFPAMEPDLADKLEQGRDGASCQR</sequence>
<keyword evidence="1" id="KW-0132">Cell division</keyword>
<organism evidence="2 3">
    <name type="scientific">Paroceanicella profunda</name>
    <dbReference type="NCBI Taxonomy" id="2579971"/>
    <lineage>
        <taxon>Bacteria</taxon>
        <taxon>Pseudomonadati</taxon>
        <taxon>Pseudomonadota</taxon>
        <taxon>Alphaproteobacteria</taxon>
        <taxon>Rhodobacterales</taxon>
        <taxon>Paracoccaceae</taxon>
        <taxon>Paroceanicella</taxon>
    </lineage>
</organism>
<dbReference type="InterPro" id="IPR011990">
    <property type="entry name" value="TPR-like_helical_dom_sf"/>
</dbReference>
<dbReference type="KEGG" id="ppru:FDP22_09975"/>
<accession>A0A5B8FZI2</accession>
<protein>
    <recommendedName>
        <fullName evidence="1">Cell division coordinator CpoB</fullName>
    </recommendedName>
</protein>
<dbReference type="InterPro" id="IPR014162">
    <property type="entry name" value="CpoB_C"/>
</dbReference>
<evidence type="ECO:0000313" key="3">
    <source>
        <dbReference type="Proteomes" id="UP000305888"/>
    </source>
</evidence>
<dbReference type="GO" id="GO:0030288">
    <property type="term" value="C:outer membrane-bounded periplasmic space"/>
    <property type="evidence" value="ECO:0007669"/>
    <property type="project" value="UniProtKB-UniRule"/>
</dbReference>
<dbReference type="Gene3D" id="1.25.40.10">
    <property type="entry name" value="Tetratricopeptide repeat domain"/>
    <property type="match status" value="1"/>
</dbReference>
<name>A0A5B8FZI2_9RHOB</name>
<dbReference type="SUPFAM" id="SSF48452">
    <property type="entry name" value="TPR-like"/>
    <property type="match status" value="1"/>
</dbReference>